<reference evidence="2" key="1">
    <citation type="submission" date="2021-03" db="EMBL/GenBank/DDBJ databases">
        <title>Draft genome sequence of rust myrtle Austropuccinia psidii MF-1, a brazilian biotype.</title>
        <authorList>
            <person name="Quecine M.C."/>
            <person name="Pachon D.M.R."/>
            <person name="Bonatelli M.L."/>
            <person name="Correr F.H."/>
            <person name="Franceschini L.M."/>
            <person name="Leite T.F."/>
            <person name="Margarido G.R.A."/>
            <person name="Almeida C.A."/>
            <person name="Ferrarezi J.A."/>
            <person name="Labate C.A."/>
        </authorList>
    </citation>
    <scope>NUCLEOTIDE SEQUENCE</scope>
    <source>
        <strain evidence="2">MF-1</strain>
    </source>
</reference>
<feature type="compositionally biased region" description="Basic and acidic residues" evidence="1">
    <location>
        <begin position="77"/>
        <end position="86"/>
    </location>
</feature>
<comment type="caution">
    <text evidence="2">The sequence shown here is derived from an EMBL/GenBank/DDBJ whole genome shotgun (WGS) entry which is preliminary data.</text>
</comment>
<dbReference type="Proteomes" id="UP000765509">
    <property type="component" value="Unassembled WGS sequence"/>
</dbReference>
<keyword evidence="3" id="KW-1185">Reference proteome</keyword>
<dbReference type="AlphaFoldDB" id="A0A9Q3F4Q7"/>
<feature type="compositionally biased region" description="Basic and acidic residues" evidence="1">
    <location>
        <begin position="21"/>
        <end position="55"/>
    </location>
</feature>
<proteinExistence type="predicted"/>
<gene>
    <name evidence="2" type="ORF">O181_069742</name>
</gene>
<protein>
    <submittedName>
        <fullName evidence="2">Uncharacterized protein</fullName>
    </submittedName>
</protein>
<feature type="region of interest" description="Disordered" evidence="1">
    <location>
        <begin position="1"/>
        <end position="86"/>
    </location>
</feature>
<organism evidence="2 3">
    <name type="scientific">Austropuccinia psidii MF-1</name>
    <dbReference type="NCBI Taxonomy" id="1389203"/>
    <lineage>
        <taxon>Eukaryota</taxon>
        <taxon>Fungi</taxon>
        <taxon>Dikarya</taxon>
        <taxon>Basidiomycota</taxon>
        <taxon>Pucciniomycotina</taxon>
        <taxon>Pucciniomycetes</taxon>
        <taxon>Pucciniales</taxon>
        <taxon>Sphaerophragmiaceae</taxon>
        <taxon>Austropuccinia</taxon>
    </lineage>
</organism>
<evidence type="ECO:0000313" key="3">
    <source>
        <dbReference type="Proteomes" id="UP000765509"/>
    </source>
</evidence>
<evidence type="ECO:0000313" key="2">
    <source>
        <dbReference type="EMBL" id="MBW0530027.1"/>
    </source>
</evidence>
<dbReference type="EMBL" id="AVOT02035628">
    <property type="protein sequence ID" value="MBW0530027.1"/>
    <property type="molecule type" value="Genomic_DNA"/>
</dbReference>
<name>A0A9Q3F4Q7_9BASI</name>
<evidence type="ECO:0000256" key="1">
    <source>
        <dbReference type="SAM" id="MobiDB-lite"/>
    </source>
</evidence>
<accession>A0A9Q3F4Q7</accession>
<sequence length="86" mass="9337">MDVLGHLGPELPNEGVQAKSPESDERHPGAKEYGSDPKDLSDRIWPDRPYTEAGKKLAIRIGYGSGAKENKYGSNGNKRDNMANGP</sequence>